<dbReference type="PROSITE" id="PS50088">
    <property type="entry name" value="ANK_REPEAT"/>
    <property type="match status" value="1"/>
</dbReference>
<evidence type="ECO:0000313" key="5">
    <source>
        <dbReference type="EMBL" id="EGZ17752.1"/>
    </source>
</evidence>
<feature type="region of interest" description="Disordered" evidence="4">
    <location>
        <begin position="689"/>
        <end position="711"/>
    </location>
</feature>
<dbReference type="Gene3D" id="1.25.40.20">
    <property type="entry name" value="Ankyrin repeat-containing domain"/>
    <property type="match status" value="1"/>
</dbReference>
<evidence type="ECO:0000256" key="1">
    <source>
        <dbReference type="ARBA" id="ARBA00022737"/>
    </source>
</evidence>
<sequence>MAELSSAAPDRSLLAMMDEAQQRLQHLEISCRQILSPTSSTNAIPTAAASSPDVKLLQLQVAHLQTQLLATVERREDEDVAFRQAAQYAAAKGVSNGVLHSLFDQANLGKVSELRTYLDSGSIPTRDGLRHWRLDLRNVRNEAGATLLHVAVGVSMAREKVKVKLVHLLVDRVGFDPNVRDVFGQTPLHVAAMGGFQEAVQALLERGADPAAQDRSGLTALSLVRTLSRPPEEVVQTLVEAENAAIRNARSGSASIPLSKAMASALFLKRLSRFVLERYSNAFTRQTTALVNALLEAPEEANIAFDQVLQERVPMLFEVLPACQVVRLDTIFASTLFWDQDFINDLKLEAYGYGLSLVSPGLTNHALFGPTWFGVLSKLIQCLKVEMADPAEGEIDGEVEDTASPRAPSKDGDVVMGEPSDNCDGALMVPPRRKLSISSSSSSLAKDPRTALYYADQTTCVAKTRQMWYYAVLFKASAHAFPGTLALTPESDVAISSEDVSKYFPLEDRLLIGSAEYIAIEYNSQTREIRLDRKYDGKVAATVKAYLTGGGLSRLPPYLAVKRIWEREPGNKYEDQMSSEQELFQDYQFIDPESEYEVAIKLGPIPNGKDARAIVAEWKKTTKQLFVSRECKSGQASCEYYCPQRSGHALCLGTMAVIGQGLAKRILGRPTFSKPLKPRASLQRLQNRFKGSEEWPGSPSSVPPAILATSP</sequence>
<gene>
    <name evidence="5" type="ORF">PHYSODRAFT_314963</name>
</gene>
<dbReference type="GeneID" id="20643784"/>
<dbReference type="EMBL" id="JH159154">
    <property type="protein sequence ID" value="EGZ17752.1"/>
    <property type="molecule type" value="Genomic_DNA"/>
</dbReference>
<dbReference type="KEGG" id="psoj:PHYSODRAFT_314963"/>
<organism evidence="5 6">
    <name type="scientific">Phytophthora sojae (strain P6497)</name>
    <name type="common">Soybean stem and root rot agent</name>
    <name type="synonym">Phytophthora megasperma f. sp. glycines</name>
    <dbReference type="NCBI Taxonomy" id="1094619"/>
    <lineage>
        <taxon>Eukaryota</taxon>
        <taxon>Sar</taxon>
        <taxon>Stramenopiles</taxon>
        <taxon>Oomycota</taxon>
        <taxon>Peronosporomycetes</taxon>
        <taxon>Peronosporales</taxon>
        <taxon>Peronosporaceae</taxon>
        <taxon>Phytophthora</taxon>
    </lineage>
</organism>
<evidence type="ECO:0000256" key="4">
    <source>
        <dbReference type="SAM" id="MobiDB-lite"/>
    </source>
</evidence>
<evidence type="ECO:0000313" key="6">
    <source>
        <dbReference type="Proteomes" id="UP000002640"/>
    </source>
</evidence>
<dbReference type="RefSeq" id="XP_009526810.1">
    <property type="nucleotide sequence ID" value="XM_009528515.1"/>
</dbReference>
<dbReference type="InterPro" id="IPR002110">
    <property type="entry name" value="Ankyrin_rpt"/>
</dbReference>
<feature type="region of interest" description="Disordered" evidence="4">
    <location>
        <begin position="393"/>
        <end position="416"/>
    </location>
</feature>
<dbReference type="SUPFAM" id="SSF48403">
    <property type="entry name" value="Ankyrin repeat"/>
    <property type="match status" value="1"/>
</dbReference>
<protein>
    <submittedName>
        <fullName evidence="5">Uncharacterized protein</fullName>
    </submittedName>
</protein>
<dbReference type="Proteomes" id="UP000002640">
    <property type="component" value="Unassembled WGS sequence"/>
</dbReference>
<dbReference type="Pfam" id="PF12796">
    <property type="entry name" value="Ank_2"/>
    <property type="match status" value="1"/>
</dbReference>
<name>G4ZJ88_PHYSP</name>
<evidence type="ECO:0000256" key="3">
    <source>
        <dbReference type="PROSITE-ProRule" id="PRU00023"/>
    </source>
</evidence>
<dbReference type="InterPro" id="IPR050745">
    <property type="entry name" value="Multifunctional_regulatory"/>
</dbReference>
<feature type="repeat" description="ANK" evidence="3">
    <location>
        <begin position="183"/>
        <end position="215"/>
    </location>
</feature>
<keyword evidence="2 3" id="KW-0040">ANK repeat</keyword>
<dbReference type="SMR" id="G4ZJ88"/>
<accession>G4ZJ88</accession>
<dbReference type="OMA" id="WHYAALL"/>
<dbReference type="SMART" id="SM00248">
    <property type="entry name" value="ANK"/>
    <property type="match status" value="2"/>
</dbReference>
<dbReference type="PANTHER" id="PTHR24189">
    <property type="entry name" value="MYOTROPHIN"/>
    <property type="match status" value="1"/>
</dbReference>
<dbReference type="InterPro" id="IPR036770">
    <property type="entry name" value="Ankyrin_rpt-contain_sf"/>
</dbReference>
<reference evidence="5 6" key="1">
    <citation type="journal article" date="2006" name="Science">
        <title>Phytophthora genome sequences uncover evolutionary origins and mechanisms of pathogenesis.</title>
        <authorList>
            <person name="Tyler B.M."/>
            <person name="Tripathy S."/>
            <person name="Zhang X."/>
            <person name="Dehal P."/>
            <person name="Jiang R.H."/>
            <person name="Aerts A."/>
            <person name="Arredondo F.D."/>
            <person name="Baxter L."/>
            <person name="Bensasson D."/>
            <person name="Beynon J.L."/>
            <person name="Chapman J."/>
            <person name="Damasceno C.M."/>
            <person name="Dorrance A.E."/>
            <person name="Dou D."/>
            <person name="Dickerman A.W."/>
            <person name="Dubchak I.L."/>
            <person name="Garbelotto M."/>
            <person name="Gijzen M."/>
            <person name="Gordon S.G."/>
            <person name="Govers F."/>
            <person name="Grunwald N.J."/>
            <person name="Huang W."/>
            <person name="Ivors K.L."/>
            <person name="Jones R.W."/>
            <person name="Kamoun S."/>
            <person name="Krampis K."/>
            <person name="Lamour K.H."/>
            <person name="Lee M.K."/>
            <person name="McDonald W.H."/>
            <person name="Medina M."/>
            <person name="Meijer H.J."/>
            <person name="Nordberg E.K."/>
            <person name="Maclean D.J."/>
            <person name="Ospina-Giraldo M.D."/>
            <person name="Morris P.F."/>
            <person name="Phuntumart V."/>
            <person name="Putnam N.H."/>
            <person name="Rash S."/>
            <person name="Rose J.K."/>
            <person name="Sakihama Y."/>
            <person name="Salamov A.A."/>
            <person name="Savidor A."/>
            <person name="Scheuring C.F."/>
            <person name="Smith B.M."/>
            <person name="Sobral B.W."/>
            <person name="Terry A."/>
            <person name="Torto-Alalibo T.A."/>
            <person name="Win J."/>
            <person name="Xu Z."/>
            <person name="Zhang H."/>
            <person name="Grigoriev I.V."/>
            <person name="Rokhsar D.S."/>
            <person name="Boore J.L."/>
        </authorList>
    </citation>
    <scope>NUCLEOTIDE SEQUENCE [LARGE SCALE GENOMIC DNA]</scope>
    <source>
        <strain evidence="5 6">P6497</strain>
    </source>
</reference>
<evidence type="ECO:0000256" key="2">
    <source>
        <dbReference type="ARBA" id="ARBA00023043"/>
    </source>
</evidence>
<dbReference type="PROSITE" id="PS50297">
    <property type="entry name" value="ANK_REP_REGION"/>
    <property type="match status" value="1"/>
</dbReference>
<dbReference type="PANTHER" id="PTHR24189:SF50">
    <property type="entry name" value="ANKYRIN REPEAT AND SOCS BOX PROTEIN 2"/>
    <property type="match status" value="1"/>
</dbReference>
<keyword evidence="1" id="KW-0677">Repeat</keyword>
<dbReference type="InParanoid" id="G4ZJ88"/>
<dbReference type="AlphaFoldDB" id="G4ZJ88"/>
<keyword evidence="6" id="KW-1185">Reference proteome</keyword>
<proteinExistence type="predicted"/>